<reference evidence="2" key="2">
    <citation type="journal article" date="2016" name="Fungal Biol.">
        <title>Ochratoxin A production by Penicillium thymicola.</title>
        <authorList>
            <person name="Nguyen H.D.T."/>
            <person name="McMullin D.R."/>
            <person name="Ponomareva E."/>
            <person name="Riley R."/>
            <person name="Pomraning K.R."/>
            <person name="Baker S.E."/>
            <person name="Seifert K.A."/>
        </authorList>
    </citation>
    <scope>NUCLEOTIDE SEQUENCE</scope>
    <source>
        <strain evidence="2">DAOM 180753</strain>
    </source>
</reference>
<keyword evidence="1" id="KW-1133">Transmembrane helix</keyword>
<keyword evidence="1" id="KW-0812">Transmembrane</keyword>
<dbReference type="InterPro" id="IPR025444">
    <property type="entry name" value="Monooxy_af470"/>
</dbReference>
<feature type="transmembrane region" description="Helical" evidence="1">
    <location>
        <begin position="58"/>
        <end position="80"/>
    </location>
</feature>
<reference evidence="2" key="1">
    <citation type="submission" date="2015-06" db="EMBL/GenBank/DDBJ databases">
        <authorList>
            <person name="Nguyen H."/>
        </authorList>
    </citation>
    <scope>NUCLEOTIDE SEQUENCE</scope>
    <source>
        <strain evidence="2">DAOM 180753</strain>
    </source>
</reference>
<dbReference type="EMBL" id="LACB01000312">
    <property type="protein sequence ID" value="KAJ9484780.1"/>
    <property type="molecule type" value="Genomic_DNA"/>
</dbReference>
<keyword evidence="1" id="KW-0472">Membrane</keyword>
<protein>
    <recommendedName>
        <fullName evidence="4">Monooxygenase</fullName>
    </recommendedName>
</protein>
<name>A0AAI9TCH3_PENTH</name>
<evidence type="ECO:0000313" key="3">
    <source>
        <dbReference type="Proteomes" id="UP001227192"/>
    </source>
</evidence>
<dbReference type="Pfam" id="PF13826">
    <property type="entry name" value="Monooxy_af470-like"/>
    <property type="match status" value="1"/>
</dbReference>
<proteinExistence type="predicted"/>
<organism evidence="2 3">
    <name type="scientific">Penicillium thymicola</name>
    <dbReference type="NCBI Taxonomy" id="293382"/>
    <lineage>
        <taxon>Eukaryota</taxon>
        <taxon>Fungi</taxon>
        <taxon>Dikarya</taxon>
        <taxon>Ascomycota</taxon>
        <taxon>Pezizomycotina</taxon>
        <taxon>Eurotiomycetes</taxon>
        <taxon>Eurotiomycetidae</taxon>
        <taxon>Eurotiales</taxon>
        <taxon>Aspergillaceae</taxon>
        <taxon>Penicillium</taxon>
    </lineage>
</organism>
<keyword evidence="3" id="KW-1185">Reference proteome</keyword>
<feature type="transmembrane region" description="Helical" evidence="1">
    <location>
        <begin position="24"/>
        <end position="46"/>
    </location>
</feature>
<dbReference type="AlphaFoldDB" id="A0AAI9TCH3"/>
<dbReference type="SUPFAM" id="SSF54909">
    <property type="entry name" value="Dimeric alpha+beta barrel"/>
    <property type="match status" value="1"/>
</dbReference>
<dbReference type="InterPro" id="IPR011008">
    <property type="entry name" value="Dimeric_a/b-barrel"/>
</dbReference>
<sequence length="290" mass="32452">MPLTSILPPRDRPQRTRGHTLERLILNHLSLSSWLLIGCLFHSLILTLTPSVYAQIPVLAALAILGVRLINTVLITYGLIKNPYLEGVIPHKYAAQIPDAYGEISDVPASERVVCFHLGAKFNHPAGIFAADAREMGNHLSKMICELDDNMGSNGFLGGSQWQSYDERGALETNFIAYWRSIEDVHRFAYGEKHRKAWDWYNSLAKERSAVLGINHEIFSSEPGQWEAIYGSFQPTLLGATTYLKKGDKMIGGTVEDKWVSALVDARRGKLRTSAGRLGWQPDVLENKYD</sequence>
<comment type="caution">
    <text evidence="2">The sequence shown here is derived from an EMBL/GenBank/DDBJ whole genome shotgun (WGS) entry which is preliminary data.</text>
</comment>
<evidence type="ECO:0008006" key="4">
    <source>
        <dbReference type="Google" id="ProtNLM"/>
    </source>
</evidence>
<gene>
    <name evidence="2" type="ORF">VN97_g8588</name>
</gene>
<evidence type="ECO:0000313" key="2">
    <source>
        <dbReference type="EMBL" id="KAJ9484780.1"/>
    </source>
</evidence>
<dbReference type="Proteomes" id="UP001227192">
    <property type="component" value="Unassembled WGS sequence"/>
</dbReference>
<evidence type="ECO:0000256" key="1">
    <source>
        <dbReference type="SAM" id="Phobius"/>
    </source>
</evidence>
<accession>A0AAI9TCH3</accession>